<dbReference type="PANTHER" id="PTHR24320">
    <property type="entry name" value="RETINOL DEHYDROGENASE"/>
    <property type="match status" value="1"/>
</dbReference>
<feature type="domain" description="WW" evidence="4">
    <location>
        <begin position="12"/>
        <end position="45"/>
    </location>
</feature>
<comment type="similarity">
    <text evidence="1">Belongs to the short-chain dehydrogenases/reductases (SDR) family.</text>
</comment>
<dbReference type="InterPro" id="IPR001202">
    <property type="entry name" value="WW_dom"/>
</dbReference>
<reference evidence="5" key="1">
    <citation type="submission" date="2021-06" db="EMBL/GenBank/DDBJ databases">
        <authorList>
            <person name="Hodson N. C."/>
            <person name="Mongue J. A."/>
            <person name="Jaron S. K."/>
        </authorList>
    </citation>
    <scope>NUCLEOTIDE SEQUENCE</scope>
</reference>
<keyword evidence="3" id="KW-0560">Oxidoreductase</keyword>
<evidence type="ECO:0000256" key="3">
    <source>
        <dbReference type="ARBA" id="ARBA00023002"/>
    </source>
</evidence>
<dbReference type="SMART" id="SM00456">
    <property type="entry name" value="WW"/>
    <property type="match status" value="1"/>
</dbReference>
<accession>A0A8J2PGH0</accession>
<evidence type="ECO:0000259" key="4">
    <source>
        <dbReference type="PROSITE" id="PS50020"/>
    </source>
</evidence>
<evidence type="ECO:0000256" key="2">
    <source>
        <dbReference type="ARBA" id="ARBA00022857"/>
    </source>
</evidence>
<dbReference type="AlphaFoldDB" id="A0A8J2PGH0"/>
<dbReference type="InterPro" id="IPR002347">
    <property type="entry name" value="SDR_fam"/>
</dbReference>
<protein>
    <recommendedName>
        <fullName evidence="4">WW domain-containing protein</fullName>
    </recommendedName>
</protein>
<dbReference type="PROSITE" id="PS50020">
    <property type="entry name" value="WW_DOMAIN_2"/>
    <property type="match status" value="1"/>
</dbReference>
<dbReference type="Proteomes" id="UP000708208">
    <property type="component" value="Unassembled WGS sequence"/>
</dbReference>
<evidence type="ECO:0000313" key="6">
    <source>
        <dbReference type="Proteomes" id="UP000708208"/>
    </source>
</evidence>
<dbReference type="Pfam" id="PF00397">
    <property type="entry name" value="WW"/>
    <property type="match status" value="1"/>
</dbReference>
<dbReference type="Pfam" id="PF00106">
    <property type="entry name" value="adh_short"/>
    <property type="match status" value="1"/>
</dbReference>
<keyword evidence="6" id="KW-1185">Reference proteome</keyword>
<dbReference type="EMBL" id="CAJVCH010526203">
    <property type="protein sequence ID" value="CAG7822358.1"/>
    <property type="molecule type" value="Genomic_DNA"/>
</dbReference>
<evidence type="ECO:0000256" key="1">
    <source>
        <dbReference type="ARBA" id="ARBA00006484"/>
    </source>
</evidence>
<evidence type="ECO:0000313" key="5">
    <source>
        <dbReference type="EMBL" id="CAG7822358.1"/>
    </source>
</evidence>
<keyword evidence="2" id="KW-0521">NADP</keyword>
<dbReference type="CDD" id="cd00201">
    <property type="entry name" value="WW"/>
    <property type="match status" value="1"/>
</dbReference>
<dbReference type="OrthoDB" id="9989144at2759"/>
<name>A0A8J2PGH0_9HEXA</name>
<dbReference type="PANTHER" id="PTHR24320:SF282">
    <property type="entry name" value="WW DOMAIN-CONTAINING OXIDOREDUCTASE"/>
    <property type="match status" value="1"/>
</dbReference>
<gene>
    <name evidence="5" type="ORF">AFUS01_LOCUS32639</name>
</gene>
<proteinExistence type="inferred from homology"/>
<sequence length="445" mass="49812">MTSGWHDTDSEDELPPGWEERIHSDGRVYFADHMNEKTQWAHPISGKKKVVPENLPYGWTSKEDEIGPIFVETFSGKETRVDPRLAFAKTAKQSLYDFKQQFDASSTASQILHGIDLSCKKALITGGNCGIGFETARELVKHGCEVIIAGRNQMTCEEAISKIKKERPTGVCSFVYLDLNSLHSVKNCANEIRLKYDNIDMLILNAGTFGAPFGLTEDNYERTFQVNHLAQFYLLLLLKPILISKPTNRIIILSSESHRLAFLTRDNISKDYLSPLTSKYFTSFMAYNESKLCNILTAVEISRQWSIHGITCNAVHPGNMVGTNLTRHWWIYKILFAIVKPFTKSLQQAAATTIWGATALELKGVTGVYMNNCWLSPPSSKAEDAVLAQQLWDLSVSMIENVMGPIPTLNLGSSDHKPMTSGKDSECETTEYFNDAVSDDMAKID</sequence>
<comment type="caution">
    <text evidence="5">The sequence shown here is derived from an EMBL/GenBank/DDBJ whole genome shotgun (WGS) entry which is preliminary data.</text>
</comment>
<dbReference type="PROSITE" id="PS01159">
    <property type="entry name" value="WW_DOMAIN_1"/>
    <property type="match status" value="1"/>
</dbReference>
<dbReference type="FunFam" id="3.40.50.720:FF:000353">
    <property type="entry name" value="WW domain-containing oxidoreductase"/>
    <property type="match status" value="1"/>
</dbReference>
<dbReference type="GO" id="GO:0016491">
    <property type="term" value="F:oxidoreductase activity"/>
    <property type="evidence" value="ECO:0007669"/>
    <property type="project" value="UniProtKB-KW"/>
</dbReference>
<organism evidence="5 6">
    <name type="scientific">Allacma fusca</name>
    <dbReference type="NCBI Taxonomy" id="39272"/>
    <lineage>
        <taxon>Eukaryota</taxon>
        <taxon>Metazoa</taxon>
        <taxon>Ecdysozoa</taxon>
        <taxon>Arthropoda</taxon>
        <taxon>Hexapoda</taxon>
        <taxon>Collembola</taxon>
        <taxon>Symphypleona</taxon>
        <taxon>Sminthuridae</taxon>
        <taxon>Allacma</taxon>
    </lineage>
</organism>